<evidence type="ECO:0008006" key="3">
    <source>
        <dbReference type="Google" id="ProtNLM"/>
    </source>
</evidence>
<dbReference type="EMBL" id="QICA01000002">
    <property type="protein sequence ID" value="RNL39662.1"/>
    <property type="molecule type" value="Genomic_DNA"/>
</dbReference>
<evidence type="ECO:0000313" key="1">
    <source>
        <dbReference type="EMBL" id="RNL39662.1"/>
    </source>
</evidence>
<proteinExistence type="predicted"/>
<gene>
    <name evidence="1" type="ORF">DMP10_01655</name>
</gene>
<reference evidence="1 2" key="1">
    <citation type="journal article" date="2019" name="Microbiol. Resour. Announc.">
        <title>Draft Genome Sequences of Type Strains of Gordonibacter faecihominis, Paraeggerthella hongkongensis, Parvibacter caecicola,Slackia equolifaciens, Slackia faecicanis, and Slackia isoflavoniconvertens.</title>
        <authorList>
            <person name="Danylec N."/>
            <person name="Stoll D.A."/>
            <person name="Dotsch A."/>
            <person name="Huch M."/>
        </authorList>
    </citation>
    <scope>NUCLEOTIDE SEQUENCE [LARGE SCALE GENOMIC DNA]</scope>
    <source>
        <strain evidence="1 2">DSM 18785</strain>
    </source>
</reference>
<comment type="caution">
    <text evidence="1">The sequence shown here is derived from an EMBL/GenBank/DDBJ whole genome shotgun (WGS) entry which is preliminary data.</text>
</comment>
<sequence>MGTNALKRCVPTARTVAYLEKIFPQIPQPYHALVPDHRKSTVPQAVTHVSIYPYREKPFVRIADGVYASCPELCFVQLALVLPLHELLKAGDALCGMFFIDPSSRNGLGSRAPLTSKRRIESFIRRNAGLRGSAAAKSALRFVVDNAASPPEAFLWSVLSIPHRYGGYALPGLEMNRRVRPSKKARKIAKRETLVPDLCHSESRLAIEYDSNAEHLTSRQIAKDSSKRLALEADGYKVISVTTRQLYDRSEMRSVAHEAGARMSRRIQIRAKSFGNAQRKLYATGWSLKAYHRREWLKGEVSEGGLKECVQNSESGLEDCIWDGSAWD</sequence>
<accession>A0A3N0AXS3</accession>
<dbReference type="Proteomes" id="UP000278327">
    <property type="component" value="Unassembled WGS sequence"/>
</dbReference>
<dbReference type="AlphaFoldDB" id="A0A3N0AXS3"/>
<keyword evidence="2" id="KW-1185">Reference proteome</keyword>
<name>A0A3N0AXS3_9ACTN</name>
<organism evidence="1 2">
    <name type="scientific">Adlercreutzia equolifaciens subsp. celatus DSM 18785</name>
    <dbReference type="NCBI Taxonomy" id="1121021"/>
    <lineage>
        <taxon>Bacteria</taxon>
        <taxon>Bacillati</taxon>
        <taxon>Actinomycetota</taxon>
        <taxon>Coriobacteriia</taxon>
        <taxon>Eggerthellales</taxon>
        <taxon>Eggerthellaceae</taxon>
        <taxon>Adlercreutzia</taxon>
    </lineage>
</organism>
<dbReference type="Gene3D" id="3.40.960.10">
    <property type="entry name" value="VSR Endonuclease"/>
    <property type="match status" value="1"/>
</dbReference>
<evidence type="ECO:0000313" key="2">
    <source>
        <dbReference type="Proteomes" id="UP000278327"/>
    </source>
</evidence>
<protein>
    <recommendedName>
        <fullName evidence="3">DUF559 domain-containing protein</fullName>
    </recommendedName>
</protein>
<dbReference type="RefSeq" id="WP_117284737.1">
    <property type="nucleotide sequence ID" value="NZ_JAMTCE010000005.1"/>
</dbReference>